<dbReference type="InterPro" id="IPR022100">
    <property type="entry name" value="WDHD1/CFT4_beta-prop_2nd"/>
</dbReference>
<dbReference type="EMBL" id="RRYP01002239">
    <property type="protein sequence ID" value="TNV85001.1"/>
    <property type="molecule type" value="Genomic_DNA"/>
</dbReference>
<keyword evidence="5" id="KW-1185">Reference proteome</keyword>
<dbReference type="Gene3D" id="2.130.10.10">
    <property type="entry name" value="YVTN repeat-like/Quinoprotein amine dehydrogenase"/>
    <property type="match status" value="2"/>
</dbReference>
<dbReference type="Proteomes" id="UP000785679">
    <property type="component" value="Unassembled WGS sequence"/>
</dbReference>
<evidence type="ECO:0000256" key="1">
    <source>
        <dbReference type="PROSITE-ProRule" id="PRU00221"/>
    </source>
</evidence>
<feature type="compositionally biased region" description="Basic and acidic residues" evidence="2">
    <location>
        <begin position="996"/>
        <end position="1011"/>
    </location>
</feature>
<accession>A0A8J8P3M3</accession>
<dbReference type="InterPro" id="IPR015943">
    <property type="entry name" value="WD40/YVTN_repeat-like_dom_sf"/>
</dbReference>
<name>A0A8J8P3M3_HALGN</name>
<dbReference type="GO" id="GO:0006281">
    <property type="term" value="P:DNA repair"/>
    <property type="evidence" value="ECO:0007669"/>
    <property type="project" value="TreeGrafter"/>
</dbReference>
<dbReference type="PANTHER" id="PTHR19932">
    <property type="entry name" value="WD REPEAT AND HMG-BOX DNA BINDING PROTEIN"/>
    <property type="match status" value="1"/>
</dbReference>
<evidence type="ECO:0000256" key="2">
    <source>
        <dbReference type="SAM" id="MobiDB-lite"/>
    </source>
</evidence>
<feature type="region of interest" description="Disordered" evidence="2">
    <location>
        <begin position="348"/>
        <end position="427"/>
    </location>
</feature>
<feature type="compositionally biased region" description="Low complexity" evidence="2">
    <location>
        <begin position="972"/>
        <end position="990"/>
    </location>
</feature>
<dbReference type="PANTHER" id="PTHR19932:SF10">
    <property type="entry name" value="WD REPEAT AND HMG-BOX DNA-BINDING PROTEIN 1"/>
    <property type="match status" value="1"/>
</dbReference>
<dbReference type="GO" id="GO:0043596">
    <property type="term" value="C:nuclear replication fork"/>
    <property type="evidence" value="ECO:0007669"/>
    <property type="project" value="TreeGrafter"/>
</dbReference>
<dbReference type="SUPFAM" id="SSF50978">
    <property type="entry name" value="WD40 repeat-like"/>
    <property type="match status" value="1"/>
</dbReference>
<keyword evidence="1" id="KW-0853">WD repeat</keyword>
<feature type="compositionally biased region" description="Polar residues" evidence="2">
    <location>
        <begin position="399"/>
        <end position="408"/>
    </location>
</feature>
<feature type="compositionally biased region" description="Polar residues" evidence="2">
    <location>
        <begin position="953"/>
        <end position="963"/>
    </location>
</feature>
<evidence type="ECO:0000313" key="5">
    <source>
        <dbReference type="Proteomes" id="UP000785679"/>
    </source>
</evidence>
<dbReference type="AlphaFoldDB" id="A0A8J8P3M3"/>
<reference evidence="4" key="1">
    <citation type="submission" date="2019-06" db="EMBL/GenBank/DDBJ databases">
        <authorList>
            <person name="Zheng W."/>
        </authorList>
    </citation>
    <scope>NUCLEOTIDE SEQUENCE</scope>
    <source>
        <strain evidence="4">QDHG01</strain>
    </source>
</reference>
<evidence type="ECO:0000259" key="3">
    <source>
        <dbReference type="Pfam" id="PF12341"/>
    </source>
</evidence>
<dbReference type="PROSITE" id="PS50294">
    <property type="entry name" value="WD_REPEATS_REGION"/>
    <property type="match status" value="1"/>
</dbReference>
<sequence length="1048" mass="116863">MTEIKIESIADYHLGNKGGFTFFQDKLISTSEDSTLNVFKIVTNHKTQQSQLESVVKVDLDQESYQIVSNSVDKLAIGGDAQKVDIHTVVGDVISKETLQMPALATLMGSSIQRLQWVGRFVVVVSEDDEAQLYDSESERVIRFKNDAGVPFKCGALDPLNQFFAASACDGMLYIFSIPEESDGNSGSLIQKVKIAKGKVDKFGTDPLEVAWKGDGSQVYVSGEPLLGVVSRDTWGITYNKDYGHKKAITCIAWINDHVFATAGQDKVLKIWDTNKRALLNYITLDKPVTQITYCQKNKCLAFMNFECNLGVWYKDFSDAPKPLPIAAAAAVSEAPQKVQVDDYMNQEDVAPDDLPDNFFSQEDKQDSRNVLQPLKSQQSAKEPSITEQPKSTLGFGIKSQQSDTSLQKPLPPPQKTAPANQAPKQEKVQLVKSKADEIIDVYPQGSFMSNCQPDFTVGGKYKVLAWNLVGTVCLRQELTFTSVDVDFTDKQTHRNLVINDDYGAVMVALGHGGMLIASKGEGGEEEEMDEFIRPDDEDIDMENGDDEQKKLKRNAHILFKPFNTHKSLKDWHFALKHSEQVECVAMGSGWCAAATDFGYIRVFSHEGVQRTILCQGTPFVTLTAYENLLAVIYHAGPSVYGAQSLRLKLLDMSPTGPTSYAVIKDLECPISRYSNLVWIGYSEEGQLFTYDSEGVFRGLNCRNWQWTPVFDFKFALPGTYGQLWIVGVDASEILALEMPKGYVAPQYPQQRSMVRKFKFKFPFLEDDSQQVGKKEAMNLANLEESLAKEQFNIDHENYRRENWEPLKHFRSKYDSDYFQSASILSVTELANKKKEMDKHTLNAIRLSIVNQDEERVFSYMELLNYSQSLKIVIQLCESLNASDLSQKIARFITEKESKDVMLDSYKAQSSKMHTAQSSGLENRRLLKTAISSTGKQDLASYAINGNSMTQKATLNKSSSQESIEVPEIADTKPQVQVAPPKPVVTTPAANPFAKKPADAKKQDGASDIFKDLSTAPQQSKGLPQPGAKRANPFESATANANKQKKLK</sequence>
<feature type="region of interest" description="Disordered" evidence="2">
    <location>
        <begin position="953"/>
        <end position="1048"/>
    </location>
</feature>
<feature type="compositionally biased region" description="Polar residues" evidence="2">
    <location>
        <begin position="369"/>
        <end position="392"/>
    </location>
</feature>
<evidence type="ECO:0000313" key="4">
    <source>
        <dbReference type="EMBL" id="TNV85001.1"/>
    </source>
</evidence>
<dbReference type="Pfam" id="PF00400">
    <property type="entry name" value="WD40"/>
    <property type="match status" value="1"/>
</dbReference>
<dbReference type="InterPro" id="IPR001680">
    <property type="entry name" value="WD40_rpt"/>
</dbReference>
<feature type="domain" description="WDHD1/CFT4 second beta-propeller" evidence="3">
    <location>
        <begin position="460"/>
        <end position="763"/>
    </location>
</feature>
<feature type="repeat" description="WD" evidence="1">
    <location>
        <begin position="242"/>
        <end position="282"/>
    </location>
</feature>
<protein>
    <recommendedName>
        <fullName evidence="3">WDHD1/CFT4 second beta-propeller domain-containing protein</fullName>
    </recommendedName>
</protein>
<dbReference type="InterPro" id="IPR036322">
    <property type="entry name" value="WD40_repeat_dom_sf"/>
</dbReference>
<dbReference type="Pfam" id="PF12341">
    <property type="entry name" value="Mcl1_mid"/>
    <property type="match status" value="1"/>
</dbReference>
<gene>
    <name evidence="4" type="ORF">FGO68_gene11836</name>
</gene>
<dbReference type="OrthoDB" id="292674at2759"/>
<dbReference type="PROSITE" id="PS50082">
    <property type="entry name" value="WD_REPEATS_2"/>
    <property type="match status" value="1"/>
</dbReference>
<proteinExistence type="predicted"/>
<dbReference type="SMART" id="SM00320">
    <property type="entry name" value="WD40"/>
    <property type="match status" value="3"/>
</dbReference>
<dbReference type="GO" id="GO:0006261">
    <property type="term" value="P:DNA-templated DNA replication"/>
    <property type="evidence" value="ECO:0007669"/>
    <property type="project" value="TreeGrafter"/>
</dbReference>
<dbReference type="GO" id="GO:0000278">
    <property type="term" value="P:mitotic cell cycle"/>
    <property type="evidence" value="ECO:0007669"/>
    <property type="project" value="TreeGrafter"/>
</dbReference>
<organism evidence="4 5">
    <name type="scientific">Halteria grandinella</name>
    <dbReference type="NCBI Taxonomy" id="5974"/>
    <lineage>
        <taxon>Eukaryota</taxon>
        <taxon>Sar</taxon>
        <taxon>Alveolata</taxon>
        <taxon>Ciliophora</taxon>
        <taxon>Intramacronucleata</taxon>
        <taxon>Spirotrichea</taxon>
        <taxon>Stichotrichia</taxon>
        <taxon>Sporadotrichida</taxon>
        <taxon>Halteriidae</taxon>
        <taxon>Halteria</taxon>
    </lineage>
</organism>
<comment type="caution">
    <text evidence="4">The sequence shown here is derived from an EMBL/GenBank/DDBJ whole genome shotgun (WGS) entry which is preliminary data.</text>
</comment>
<dbReference type="GO" id="GO:0003682">
    <property type="term" value="F:chromatin binding"/>
    <property type="evidence" value="ECO:0007669"/>
    <property type="project" value="TreeGrafter"/>
</dbReference>